<name>A0AAD8BEZ7_BIOPF</name>
<organism evidence="1 2">
    <name type="scientific">Biomphalaria pfeifferi</name>
    <name type="common">Bloodfluke planorb</name>
    <name type="synonym">Freshwater snail</name>
    <dbReference type="NCBI Taxonomy" id="112525"/>
    <lineage>
        <taxon>Eukaryota</taxon>
        <taxon>Metazoa</taxon>
        <taxon>Spiralia</taxon>
        <taxon>Lophotrochozoa</taxon>
        <taxon>Mollusca</taxon>
        <taxon>Gastropoda</taxon>
        <taxon>Heterobranchia</taxon>
        <taxon>Euthyneura</taxon>
        <taxon>Panpulmonata</taxon>
        <taxon>Hygrophila</taxon>
        <taxon>Lymnaeoidea</taxon>
        <taxon>Planorbidae</taxon>
        <taxon>Biomphalaria</taxon>
    </lineage>
</organism>
<protein>
    <submittedName>
        <fullName evidence="1">Uncharacterized protein</fullName>
    </submittedName>
</protein>
<dbReference type="Proteomes" id="UP001233172">
    <property type="component" value="Unassembled WGS sequence"/>
</dbReference>
<proteinExistence type="predicted"/>
<keyword evidence="2" id="KW-1185">Reference proteome</keyword>
<reference evidence="1" key="2">
    <citation type="submission" date="2023-04" db="EMBL/GenBank/DDBJ databases">
        <authorList>
            <person name="Bu L."/>
            <person name="Lu L."/>
            <person name="Laidemitt M.R."/>
            <person name="Zhang S.M."/>
            <person name="Mutuku M."/>
            <person name="Mkoji G."/>
            <person name="Steinauer M."/>
            <person name="Loker E.S."/>
        </authorList>
    </citation>
    <scope>NUCLEOTIDE SEQUENCE</scope>
    <source>
        <strain evidence="1">KasaAsao</strain>
        <tissue evidence="1">Whole Snail</tissue>
    </source>
</reference>
<dbReference type="AlphaFoldDB" id="A0AAD8BEZ7"/>
<feature type="non-terminal residue" evidence="1">
    <location>
        <position position="50"/>
    </location>
</feature>
<gene>
    <name evidence="1" type="ORF">Bpfe_017297</name>
</gene>
<evidence type="ECO:0000313" key="1">
    <source>
        <dbReference type="EMBL" id="KAK0053366.1"/>
    </source>
</evidence>
<reference evidence="1" key="1">
    <citation type="journal article" date="2023" name="PLoS Negl. Trop. Dis.">
        <title>A genome sequence for Biomphalaria pfeifferi, the major vector snail for the human-infecting parasite Schistosoma mansoni.</title>
        <authorList>
            <person name="Bu L."/>
            <person name="Lu L."/>
            <person name="Laidemitt M.R."/>
            <person name="Zhang S.M."/>
            <person name="Mutuku M."/>
            <person name="Mkoji G."/>
            <person name="Steinauer M."/>
            <person name="Loker E.S."/>
        </authorList>
    </citation>
    <scope>NUCLEOTIDE SEQUENCE</scope>
    <source>
        <strain evidence="1">KasaAsao</strain>
    </source>
</reference>
<accession>A0AAD8BEZ7</accession>
<comment type="caution">
    <text evidence="1">The sequence shown here is derived from an EMBL/GenBank/DDBJ whole genome shotgun (WGS) entry which is preliminary data.</text>
</comment>
<sequence>MSLQHAHVALGITGHLSWQGNYVFDPQSPFFSPKVVLVMNKGRTVQTFMV</sequence>
<evidence type="ECO:0000313" key="2">
    <source>
        <dbReference type="Proteomes" id="UP001233172"/>
    </source>
</evidence>
<dbReference type="EMBL" id="JASAOG010000087">
    <property type="protein sequence ID" value="KAK0053366.1"/>
    <property type="molecule type" value="Genomic_DNA"/>
</dbReference>